<feature type="domain" description="YtkA-like" evidence="2">
    <location>
        <begin position="42"/>
        <end position="121"/>
    </location>
</feature>
<dbReference type="PROSITE" id="PS51257">
    <property type="entry name" value="PROKAR_LIPOPROTEIN"/>
    <property type="match status" value="1"/>
</dbReference>
<evidence type="ECO:0000313" key="4">
    <source>
        <dbReference type="Proteomes" id="UP001205861"/>
    </source>
</evidence>
<dbReference type="RefSeq" id="WP_258858579.1">
    <property type="nucleotide sequence ID" value="NZ_JANUGV010000013.1"/>
</dbReference>
<comment type="caution">
    <text evidence="3">The sequence shown here is derived from an EMBL/GenBank/DDBJ whole genome shotgun (WGS) entry which is preliminary data.</text>
</comment>
<keyword evidence="1" id="KW-0732">Signal</keyword>
<feature type="signal peptide" evidence="1">
    <location>
        <begin position="1"/>
        <end position="22"/>
    </location>
</feature>
<accession>A0ABT2BRA7</accession>
<dbReference type="EMBL" id="JANUGV010000013">
    <property type="protein sequence ID" value="MCS0611050.1"/>
    <property type="molecule type" value="Genomic_DNA"/>
</dbReference>
<evidence type="ECO:0000259" key="2">
    <source>
        <dbReference type="Pfam" id="PF13115"/>
    </source>
</evidence>
<reference evidence="3 4" key="1">
    <citation type="submission" date="2022-08" db="EMBL/GenBank/DDBJ databases">
        <title>Reclassification of Massilia species as members of the genera Telluria, Duganella, Pseudoduganella, Mokoshia gen. nov. and Zemynaea gen. nov. using orthogonal and non-orthogonal genome-based approaches.</title>
        <authorList>
            <person name="Bowman J.P."/>
        </authorList>
    </citation>
    <scope>NUCLEOTIDE SEQUENCE [LARGE SCALE GENOMIC DNA]</scope>
    <source>
        <strain evidence="3 4">JCM 31607</strain>
    </source>
</reference>
<protein>
    <submittedName>
        <fullName evidence="3">FixH family protein</fullName>
    </submittedName>
</protein>
<dbReference type="Proteomes" id="UP001205861">
    <property type="component" value="Unassembled WGS sequence"/>
</dbReference>
<evidence type="ECO:0000256" key="1">
    <source>
        <dbReference type="SAM" id="SignalP"/>
    </source>
</evidence>
<dbReference type="Pfam" id="PF13115">
    <property type="entry name" value="YtkA"/>
    <property type="match status" value="1"/>
</dbReference>
<sequence length="156" mass="16336">MFQRFLVLAALAVATLLTGCMSVPEGLDLSLAKPTDGHKYVVKLQPLGDPDKIGQMQSWEASVATADGKPVSGARIEVGGGMPQHGHGLPTRPAVTRELEGGRYVIGGVKFSMSGWWELKLKIDSSTNGPDAATFNVVVGRGTPRQTALLAPAGKA</sequence>
<proteinExistence type="predicted"/>
<gene>
    <name evidence="3" type="ORF">NX773_23090</name>
</gene>
<evidence type="ECO:0000313" key="3">
    <source>
        <dbReference type="EMBL" id="MCS0611050.1"/>
    </source>
</evidence>
<dbReference type="InterPro" id="IPR032693">
    <property type="entry name" value="YtkA-like_dom"/>
</dbReference>
<keyword evidence="4" id="KW-1185">Reference proteome</keyword>
<name>A0ABT2BRA7_9BURK</name>
<feature type="chain" id="PRO_5045327027" evidence="1">
    <location>
        <begin position="23"/>
        <end position="156"/>
    </location>
</feature>
<organism evidence="3 4">
    <name type="scientific">Massilia solisilvae</name>
    <dbReference type="NCBI Taxonomy" id="1811225"/>
    <lineage>
        <taxon>Bacteria</taxon>
        <taxon>Pseudomonadati</taxon>
        <taxon>Pseudomonadota</taxon>
        <taxon>Betaproteobacteria</taxon>
        <taxon>Burkholderiales</taxon>
        <taxon>Oxalobacteraceae</taxon>
        <taxon>Telluria group</taxon>
        <taxon>Massilia</taxon>
    </lineage>
</organism>